<keyword evidence="5" id="KW-0067">ATP-binding</keyword>
<accession>A0AAN9UWV3</accession>
<dbReference type="InterPro" id="IPR011009">
    <property type="entry name" value="Kinase-like_dom_sf"/>
</dbReference>
<dbReference type="SMART" id="SM00220">
    <property type="entry name" value="S_TKc"/>
    <property type="match status" value="1"/>
</dbReference>
<dbReference type="InterPro" id="IPR000719">
    <property type="entry name" value="Prot_kinase_dom"/>
</dbReference>
<dbReference type="AlphaFoldDB" id="A0AAN9UWV3"/>
<organism evidence="8 9">
    <name type="scientific">Diatrype stigma</name>
    <dbReference type="NCBI Taxonomy" id="117547"/>
    <lineage>
        <taxon>Eukaryota</taxon>
        <taxon>Fungi</taxon>
        <taxon>Dikarya</taxon>
        <taxon>Ascomycota</taxon>
        <taxon>Pezizomycotina</taxon>
        <taxon>Sordariomycetes</taxon>
        <taxon>Xylariomycetidae</taxon>
        <taxon>Xylariales</taxon>
        <taxon>Diatrypaceae</taxon>
        <taxon>Diatrype</taxon>
    </lineage>
</organism>
<dbReference type="SUPFAM" id="SSF56112">
    <property type="entry name" value="Protein kinase-like (PK-like)"/>
    <property type="match status" value="1"/>
</dbReference>
<dbReference type="GO" id="GO:0004674">
    <property type="term" value="F:protein serine/threonine kinase activity"/>
    <property type="evidence" value="ECO:0007669"/>
    <property type="project" value="UniProtKB-EC"/>
</dbReference>
<proteinExistence type="predicted"/>
<name>A0AAN9UWV3_9PEZI</name>
<dbReference type="Gene3D" id="1.10.510.10">
    <property type="entry name" value="Transferase(Phosphotransferase) domain 1"/>
    <property type="match status" value="1"/>
</dbReference>
<sequence>MASGPTPVSSSAPAKEAQRKHVKFMQWLNAFMWHWRNRPGNFDESNYPNWMQMPVPWRERGRDKSSRSFKLASKGTSWAAGGIREIRHGGSASVVDLDLSSAAYNLPVGAGAVWNRLQEVQAFFESSRAPTVTPGRGTAWVYQRALGYGGAGIACHYRIQETPERYRDVAIKVSILGWRSEELKRERQMMQKLSHASHIVQEVPRDPIGRPARQKIPLDWKIDDSSDEYDSSGDEDVRAELSRKMARWDPHPETPEMAPSPTKGGGDNTSQDDNGNNGLDDYSMDDYDMDDYGMDDYDGENYNIDEDSTDDGEKDYIVLEFARSGDLKNMIAKLHAAGNKIPQRVLWSWWICLFITGTQYGDADHSLVPRLKLADFGLAVEVKDQKRDCYYTNLRYRGKLYYYLPEQFGEEWESIAADRNGAQLCEEPVAGNFGSHSNIYQIALTMMCIITGCYPAQPPLAGTMKLKDGVTEIRSYGTLLLQGVFDWADAELRDMVVRCLAHDPAHRPELGELLQHATDNLARVSAAGASETDDEIRAWHRYEVLGAPVVDDPPQADSDLFYYSWGANDPEKTFEQRRWSGPSGV</sequence>
<reference evidence="8 9" key="1">
    <citation type="submission" date="2024-02" db="EMBL/GenBank/DDBJ databases">
        <title>De novo assembly and annotation of 12 fungi associated with fruit tree decline syndrome in Ontario, Canada.</title>
        <authorList>
            <person name="Sulman M."/>
            <person name="Ellouze W."/>
            <person name="Ilyukhin E."/>
        </authorList>
    </citation>
    <scope>NUCLEOTIDE SEQUENCE [LARGE SCALE GENOMIC DNA]</scope>
    <source>
        <strain evidence="8 9">M11/M66-122</strain>
    </source>
</reference>
<comment type="caution">
    <text evidence="8">The sequence shown here is derived from an EMBL/GenBank/DDBJ whole genome shotgun (WGS) entry which is preliminary data.</text>
</comment>
<feature type="compositionally biased region" description="Acidic residues" evidence="6">
    <location>
        <begin position="225"/>
        <end position="234"/>
    </location>
</feature>
<dbReference type="EC" id="2.7.11.1" evidence="1"/>
<feature type="domain" description="Protein kinase" evidence="7">
    <location>
        <begin position="140"/>
        <end position="519"/>
    </location>
</feature>
<gene>
    <name evidence="8" type="ORF">SLS62_001030</name>
</gene>
<dbReference type="PANTHER" id="PTHR43671:SF13">
    <property type="entry name" value="SERINE_THREONINE-PROTEIN KINASE NEK2"/>
    <property type="match status" value="1"/>
</dbReference>
<dbReference type="EMBL" id="JAKJXP020000004">
    <property type="protein sequence ID" value="KAK7757014.1"/>
    <property type="molecule type" value="Genomic_DNA"/>
</dbReference>
<evidence type="ECO:0000256" key="2">
    <source>
        <dbReference type="ARBA" id="ARBA00022679"/>
    </source>
</evidence>
<dbReference type="Proteomes" id="UP001320420">
    <property type="component" value="Unassembled WGS sequence"/>
</dbReference>
<feature type="compositionally biased region" description="Basic and acidic residues" evidence="6">
    <location>
        <begin position="235"/>
        <end position="254"/>
    </location>
</feature>
<keyword evidence="3" id="KW-0547">Nucleotide-binding</keyword>
<dbReference type="PROSITE" id="PS50011">
    <property type="entry name" value="PROTEIN_KINASE_DOM"/>
    <property type="match status" value="1"/>
</dbReference>
<feature type="compositionally biased region" description="Polar residues" evidence="6">
    <location>
        <begin position="268"/>
        <end position="277"/>
    </location>
</feature>
<keyword evidence="2" id="KW-0808">Transferase</keyword>
<evidence type="ECO:0000256" key="1">
    <source>
        <dbReference type="ARBA" id="ARBA00012513"/>
    </source>
</evidence>
<evidence type="ECO:0000313" key="9">
    <source>
        <dbReference type="Proteomes" id="UP001320420"/>
    </source>
</evidence>
<feature type="region of interest" description="Disordered" evidence="6">
    <location>
        <begin position="202"/>
        <end position="285"/>
    </location>
</feature>
<dbReference type="GO" id="GO:0005524">
    <property type="term" value="F:ATP binding"/>
    <property type="evidence" value="ECO:0007669"/>
    <property type="project" value="UniProtKB-KW"/>
</dbReference>
<dbReference type="InterPro" id="IPR050660">
    <property type="entry name" value="NEK_Ser/Thr_kinase"/>
</dbReference>
<keyword evidence="4" id="KW-0418">Kinase</keyword>
<evidence type="ECO:0000256" key="5">
    <source>
        <dbReference type="ARBA" id="ARBA00022840"/>
    </source>
</evidence>
<evidence type="ECO:0000256" key="6">
    <source>
        <dbReference type="SAM" id="MobiDB-lite"/>
    </source>
</evidence>
<evidence type="ECO:0000313" key="8">
    <source>
        <dbReference type="EMBL" id="KAK7757014.1"/>
    </source>
</evidence>
<evidence type="ECO:0000256" key="4">
    <source>
        <dbReference type="ARBA" id="ARBA00022777"/>
    </source>
</evidence>
<dbReference type="PANTHER" id="PTHR43671">
    <property type="entry name" value="SERINE/THREONINE-PROTEIN KINASE NEK"/>
    <property type="match status" value="1"/>
</dbReference>
<evidence type="ECO:0000259" key="7">
    <source>
        <dbReference type="PROSITE" id="PS50011"/>
    </source>
</evidence>
<evidence type="ECO:0000256" key="3">
    <source>
        <dbReference type="ARBA" id="ARBA00022741"/>
    </source>
</evidence>
<keyword evidence="9" id="KW-1185">Reference proteome</keyword>
<protein>
    <recommendedName>
        <fullName evidence="1">non-specific serine/threonine protein kinase</fullName>
        <ecNumber evidence="1">2.7.11.1</ecNumber>
    </recommendedName>
</protein>